<feature type="signal peptide" evidence="1">
    <location>
        <begin position="1"/>
        <end position="24"/>
    </location>
</feature>
<organism evidence="3 4">
    <name type="scientific">Flavobacterium litorale</name>
    <dbReference type="NCBI Taxonomy" id="2856519"/>
    <lineage>
        <taxon>Bacteria</taxon>
        <taxon>Pseudomonadati</taxon>
        <taxon>Bacteroidota</taxon>
        <taxon>Flavobacteriia</taxon>
        <taxon>Flavobacteriales</taxon>
        <taxon>Flavobacteriaceae</taxon>
        <taxon>Flavobacterium</taxon>
    </lineage>
</organism>
<name>A0ABX8V3I4_9FLAO</name>
<evidence type="ECO:0000259" key="2">
    <source>
        <dbReference type="Pfam" id="PF16117"/>
    </source>
</evidence>
<feature type="domain" description="DUF4833" evidence="2">
    <location>
        <begin position="39"/>
        <end position="172"/>
    </location>
</feature>
<gene>
    <name evidence="3" type="ORF">K1I41_07495</name>
</gene>
<dbReference type="EMBL" id="CP080429">
    <property type="protein sequence ID" value="QYJ67409.1"/>
    <property type="molecule type" value="Genomic_DNA"/>
</dbReference>
<dbReference type="Proteomes" id="UP000825381">
    <property type="component" value="Chromosome"/>
</dbReference>
<keyword evidence="1" id="KW-0732">Signal</keyword>
<protein>
    <submittedName>
        <fullName evidence="3">DUF4833 domain-containing protein</fullName>
    </submittedName>
</protein>
<accession>A0ABX8V3I4</accession>
<reference evidence="3 4" key="1">
    <citation type="submission" date="2021-07" db="EMBL/GenBank/DDBJ databases">
        <title>Flavobacterium WSW3-B6 sp.nov, isolated from seaweed.</title>
        <authorList>
            <person name="Muhammad N."/>
            <person name="Ho H."/>
            <person name="Lee Y.-J."/>
            <person name="Nguyen T."/>
            <person name="Ho J."/>
            <person name="Kim S.-G."/>
        </authorList>
    </citation>
    <scope>NUCLEOTIDE SEQUENCE [LARGE SCALE GENOMIC DNA]</scope>
    <source>
        <strain evidence="3 4">WSW3-B6</strain>
    </source>
</reference>
<proteinExistence type="predicted"/>
<evidence type="ECO:0000313" key="4">
    <source>
        <dbReference type="Proteomes" id="UP000825381"/>
    </source>
</evidence>
<evidence type="ECO:0000256" key="1">
    <source>
        <dbReference type="SAM" id="SignalP"/>
    </source>
</evidence>
<dbReference type="RefSeq" id="WP_220639754.1">
    <property type="nucleotide sequence ID" value="NZ_CP080429.1"/>
</dbReference>
<sequence length="176" mass="20232">MSKSQFMGKITLLLLFLITLPINAQEGYPIPPTNANRLFYIQHSNNHNTYVYDANIKAGRLDKENPVVVYRIIYTKGGIKRELTALQRKMAYGITFSTIDSTFCEFTLAAYPNKKLRLQLDKKGKPYVTVVVNKKRIAITKMFLVTSITGTNVKYIDFYGNDVLKDKNTVERFYPE</sequence>
<evidence type="ECO:0000313" key="3">
    <source>
        <dbReference type="EMBL" id="QYJ67409.1"/>
    </source>
</evidence>
<dbReference type="Pfam" id="PF16117">
    <property type="entry name" value="DUF4833"/>
    <property type="match status" value="1"/>
</dbReference>
<keyword evidence="4" id="KW-1185">Reference proteome</keyword>
<dbReference type="InterPro" id="IPR032269">
    <property type="entry name" value="DUF4833"/>
</dbReference>
<feature type="chain" id="PRO_5046995865" evidence="1">
    <location>
        <begin position="25"/>
        <end position="176"/>
    </location>
</feature>